<proteinExistence type="predicted"/>
<evidence type="ECO:0000256" key="1">
    <source>
        <dbReference type="SAM" id="Phobius"/>
    </source>
</evidence>
<dbReference type="AlphaFoldDB" id="A0A9D1TJZ8"/>
<name>A0A9D1TJZ8_9BACI</name>
<keyword evidence="1" id="KW-0812">Transmembrane</keyword>
<gene>
    <name evidence="2" type="ORF">H9895_07975</name>
</gene>
<accession>A0A9D1TJZ8</accession>
<comment type="caution">
    <text evidence="2">The sequence shown here is derived from an EMBL/GenBank/DDBJ whole genome shotgun (WGS) entry which is preliminary data.</text>
</comment>
<protein>
    <recommendedName>
        <fullName evidence="4">Resolvase HTH domain-containing protein</fullName>
    </recommendedName>
</protein>
<evidence type="ECO:0000313" key="2">
    <source>
        <dbReference type="EMBL" id="HIV74996.1"/>
    </source>
</evidence>
<organism evidence="2 3">
    <name type="scientific">Candidatus Pseudogracilibacillus intestinigallinarum</name>
    <dbReference type="NCBI Taxonomy" id="2838742"/>
    <lineage>
        <taxon>Bacteria</taxon>
        <taxon>Bacillati</taxon>
        <taxon>Bacillota</taxon>
        <taxon>Bacilli</taxon>
        <taxon>Bacillales</taxon>
        <taxon>Bacillaceae</taxon>
        <taxon>Pseudogracilibacillus</taxon>
    </lineage>
</organism>
<keyword evidence="1" id="KW-1133">Transmembrane helix</keyword>
<evidence type="ECO:0008006" key="4">
    <source>
        <dbReference type="Google" id="ProtNLM"/>
    </source>
</evidence>
<reference evidence="2" key="1">
    <citation type="journal article" date="2021" name="PeerJ">
        <title>Extensive microbial diversity within the chicken gut microbiome revealed by metagenomics and culture.</title>
        <authorList>
            <person name="Gilroy R."/>
            <person name="Ravi A."/>
            <person name="Getino M."/>
            <person name="Pursley I."/>
            <person name="Horton D.L."/>
            <person name="Alikhan N.F."/>
            <person name="Baker D."/>
            <person name="Gharbi K."/>
            <person name="Hall N."/>
            <person name="Watson M."/>
            <person name="Adriaenssens E.M."/>
            <person name="Foster-Nyarko E."/>
            <person name="Jarju S."/>
            <person name="Secka A."/>
            <person name="Antonio M."/>
            <person name="Oren A."/>
            <person name="Chaudhuri R.R."/>
            <person name="La Ragione R."/>
            <person name="Hildebrand F."/>
            <person name="Pallen M.J."/>
        </authorList>
    </citation>
    <scope>NUCLEOTIDE SEQUENCE</scope>
    <source>
        <strain evidence="2">CHK169-2315</strain>
    </source>
</reference>
<feature type="transmembrane region" description="Helical" evidence="1">
    <location>
        <begin position="6"/>
        <end position="23"/>
    </location>
</feature>
<evidence type="ECO:0000313" key="3">
    <source>
        <dbReference type="Proteomes" id="UP000823937"/>
    </source>
</evidence>
<keyword evidence="1" id="KW-0472">Membrane</keyword>
<sequence>MGYIFGTIIVIAIILFIISFFMNDKYNEIESELEQLSIQSMQDTYQLRKKLEVLEEELLTGQVVTPSHKEEVEVATEIPSSLKNKPLLLQKVYHLHQQGYSVEDIAQQTDLTTHDIQTILKNKL</sequence>
<dbReference type="EMBL" id="DXHX01000123">
    <property type="protein sequence ID" value="HIV74996.1"/>
    <property type="molecule type" value="Genomic_DNA"/>
</dbReference>
<reference evidence="2" key="2">
    <citation type="submission" date="2021-04" db="EMBL/GenBank/DDBJ databases">
        <authorList>
            <person name="Gilroy R."/>
        </authorList>
    </citation>
    <scope>NUCLEOTIDE SEQUENCE</scope>
    <source>
        <strain evidence="2">CHK169-2315</strain>
    </source>
</reference>
<dbReference type="Proteomes" id="UP000823937">
    <property type="component" value="Unassembled WGS sequence"/>
</dbReference>